<dbReference type="PANTHER" id="PTHR17630">
    <property type="entry name" value="DIENELACTONE HYDROLASE"/>
    <property type="match status" value="1"/>
</dbReference>
<dbReference type="PANTHER" id="PTHR17630:SF55">
    <property type="entry name" value="DIENELACTONE HYDROLASE FAMILY PROTEIN (AFU_ORTHOLOGUE AFUA_1G01900)"/>
    <property type="match status" value="1"/>
</dbReference>
<dbReference type="InterPro" id="IPR002925">
    <property type="entry name" value="Dienelactn_hydro"/>
</dbReference>
<dbReference type="AlphaFoldDB" id="A0A6A6X294"/>
<name>A0A6A6X294_9PLEO</name>
<sequence>MSCENCKSGFSWNGTPTGTETTLAGKNAYVTGTSKSAAILIVHDIFGWTFANVRLLADHFAKEANATVYLPDFFGGEVIDDDVLENPEKRAAFDIPAFIGRNNKDLRYPEIKAAAQALKSEYPKVGAIGYCYGGWAILRLGADPSLVDAVSTAHPSLAEKSEFDGVKVPLQILAAETDQTFTPELKEYANKVIPTLGVPYEYVYFPGLVHGFAARGDESNKLQKEGLEKAKNNMVNFFSGFLH</sequence>
<keyword evidence="2" id="KW-0378">Hydrolase</keyword>
<reference evidence="2" key="1">
    <citation type="journal article" date="2020" name="Stud. Mycol.">
        <title>101 Dothideomycetes genomes: a test case for predicting lifestyles and emergence of pathogens.</title>
        <authorList>
            <person name="Haridas S."/>
            <person name="Albert R."/>
            <person name="Binder M."/>
            <person name="Bloem J."/>
            <person name="Labutti K."/>
            <person name="Salamov A."/>
            <person name="Andreopoulos B."/>
            <person name="Baker S."/>
            <person name="Barry K."/>
            <person name="Bills G."/>
            <person name="Bluhm B."/>
            <person name="Cannon C."/>
            <person name="Castanera R."/>
            <person name="Culley D."/>
            <person name="Daum C."/>
            <person name="Ezra D."/>
            <person name="Gonzalez J."/>
            <person name="Henrissat B."/>
            <person name="Kuo A."/>
            <person name="Liang C."/>
            <person name="Lipzen A."/>
            <person name="Lutzoni F."/>
            <person name="Magnuson J."/>
            <person name="Mondo S."/>
            <person name="Nolan M."/>
            <person name="Ohm R."/>
            <person name="Pangilinan J."/>
            <person name="Park H.-J."/>
            <person name="Ramirez L."/>
            <person name="Alfaro M."/>
            <person name="Sun H."/>
            <person name="Tritt A."/>
            <person name="Yoshinaga Y."/>
            <person name="Zwiers L.-H."/>
            <person name="Turgeon B."/>
            <person name="Goodwin S."/>
            <person name="Spatafora J."/>
            <person name="Crous P."/>
            <person name="Grigoriev I."/>
        </authorList>
    </citation>
    <scope>NUCLEOTIDE SEQUENCE</scope>
    <source>
        <strain evidence="2">CBS 109.77</strain>
    </source>
</reference>
<keyword evidence="3" id="KW-1185">Reference proteome</keyword>
<evidence type="ECO:0000259" key="1">
    <source>
        <dbReference type="Pfam" id="PF01738"/>
    </source>
</evidence>
<dbReference type="Pfam" id="PF01738">
    <property type="entry name" value="DLH"/>
    <property type="match status" value="1"/>
</dbReference>
<evidence type="ECO:0000313" key="2">
    <source>
        <dbReference type="EMBL" id="KAF2790254.1"/>
    </source>
</evidence>
<dbReference type="Gene3D" id="3.40.50.1820">
    <property type="entry name" value="alpha/beta hydrolase"/>
    <property type="match status" value="1"/>
</dbReference>
<dbReference type="EMBL" id="MU002084">
    <property type="protein sequence ID" value="KAF2790254.1"/>
    <property type="molecule type" value="Genomic_DNA"/>
</dbReference>
<proteinExistence type="predicted"/>
<protein>
    <submittedName>
        <fullName evidence="2">Dienelactone hydrolase family protein</fullName>
    </submittedName>
</protein>
<dbReference type="SUPFAM" id="SSF53474">
    <property type="entry name" value="alpha/beta-Hydrolases"/>
    <property type="match status" value="1"/>
</dbReference>
<dbReference type="Proteomes" id="UP000799757">
    <property type="component" value="Unassembled WGS sequence"/>
</dbReference>
<accession>A0A6A6X294</accession>
<dbReference type="OrthoDB" id="10019231at2759"/>
<dbReference type="GO" id="GO:0016787">
    <property type="term" value="F:hydrolase activity"/>
    <property type="evidence" value="ECO:0007669"/>
    <property type="project" value="UniProtKB-KW"/>
</dbReference>
<organism evidence="2 3">
    <name type="scientific">Melanomma pulvis-pyrius CBS 109.77</name>
    <dbReference type="NCBI Taxonomy" id="1314802"/>
    <lineage>
        <taxon>Eukaryota</taxon>
        <taxon>Fungi</taxon>
        <taxon>Dikarya</taxon>
        <taxon>Ascomycota</taxon>
        <taxon>Pezizomycotina</taxon>
        <taxon>Dothideomycetes</taxon>
        <taxon>Pleosporomycetidae</taxon>
        <taxon>Pleosporales</taxon>
        <taxon>Melanommataceae</taxon>
        <taxon>Melanomma</taxon>
    </lineage>
</organism>
<feature type="domain" description="Dienelactone hydrolase" evidence="1">
    <location>
        <begin position="31"/>
        <end position="240"/>
    </location>
</feature>
<evidence type="ECO:0000313" key="3">
    <source>
        <dbReference type="Proteomes" id="UP000799757"/>
    </source>
</evidence>
<dbReference type="InterPro" id="IPR029058">
    <property type="entry name" value="AB_hydrolase_fold"/>
</dbReference>
<gene>
    <name evidence="2" type="ORF">K505DRAFT_282954</name>
</gene>